<dbReference type="InterPro" id="IPR037608">
    <property type="entry name" value="STIM1/2"/>
</dbReference>
<feature type="region of interest" description="Disordered" evidence="2">
    <location>
        <begin position="281"/>
        <end position="325"/>
    </location>
</feature>
<evidence type="ECO:0000313" key="5">
    <source>
        <dbReference type="Proteomes" id="UP000410492"/>
    </source>
</evidence>
<feature type="compositionally biased region" description="Basic residues" evidence="2">
    <location>
        <begin position="306"/>
        <end position="325"/>
    </location>
</feature>
<proteinExistence type="predicted"/>
<dbReference type="GO" id="GO:0005783">
    <property type="term" value="C:endoplasmic reticulum"/>
    <property type="evidence" value="ECO:0007669"/>
    <property type="project" value="TreeGrafter"/>
</dbReference>
<gene>
    <name evidence="4" type="ORF">CALMAC_LOCUS16795</name>
</gene>
<sequence length="325" mass="36423">MTRDMDSLQNAEKALENLQKELEYAKQAQESVITEKQNLEKKLQDSKSELNTLPSSYSDLEVSQLKAEIEMLRTELQLAEGELKDRCWMPPHELQQWLQLTHEIENKAYMKKKISAEKQLQQAREAVSRMSSTDDLDDETASMYGGGLPGYMESCQMSPHWKDGDSSSSETSKQEEDGGSELKLSNKNNVHFSVGSDVSPWSEDTQSPTQTQPKNVIGRLSSNPKSVSQSNIYVNPSAKSTSMTRSYSQDINFSPTDSRPKSSLSDTSLEVAKVKPLKQIKEQPTVSVEDDVCSTDSSVLDESDSKKKKRSKLFSFNKKGKNKGD</sequence>
<dbReference type="Gene3D" id="1.20.5.340">
    <property type="match status" value="1"/>
</dbReference>
<dbReference type="PANTHER" id="PTHR15136">
    <property type="entry name" value="STROMAL INTERACTION MOLECULE HOMOLOG"/>
    <property type="match status" value="1"/>
</dbReference>
<evidence type="ECO:0000259" key="3">
    <source>
        <dbReference type="Pfam" id="PF16533"/>
    </source>
</evidence>
<keyword evidence="1" id="KW-0175">Coiled coil</keyword>
<dbReference type="EMBL" id="CAACVG010011603">
    <property type="protein sequence ID" value="VEN58428.1"/>
    <property type="molecule type" value="Genomic_DNA"/>
</dbReference>
<evidence type="ECO:0000256" key="1">
    <source>
        <dbReference type="SAM" id="Coils"/>
    </source>
</evidence>
<organism evidence="4 5">
    <name type="scientific">Callosobruchus maculatus</name>
    <name type="common">Southern cowpea weevil</name>
    <name type="synonym">Pulse bruchid</name>
    <dbReference type="NCBI Taxonomy" id="64391"/>
    <lineage>
        <taxon>Eukaryota</taxon>
        <taxon>Metazoa</taxon>
        <taxon>Ecdysozoa</taxon>
        <taxon>Arthropoda</taxon>
        <taxon>Hexapoda</taxon>
        <taxon>Insecta</taxon>
        <taxon>Pterygota</taxon>
        <taxon>Neoptera</taxon>
        <taxon>Endopterygota</taxon>
        <taxon>Coleoptera</taxon>
        <taxon>Polyphaga</taxon>
        <taxon>Cucujiformia</taxon>
        <taxon>Chrysomeloidea</taxon>
        <taxon>Chrysomelidae</taxon>
        <taxon>Bruchinae</taxon>
        <taxon>Bruchini</taxon>
        <taxon>Callosobruchus</taxon>
    </lineage>
</organism>
<feature type="region of interest" description="Disordered" evidence="2">
    <location>
        <begin position="120"/>
        <end position="267"/>
    </location>
</feature>
<evidence type="ECO:0000256" key="2">
    <source>
        <dbReference type="SAM" id="MobiDB-lite"/>
    </source>
</evidence>
<feature type="coiled-coil region" evidence="1">
    <location>
        <begin position="1"/>
        <end position="82"/>
    </location>
</feature>
<evidence type="ECO:0000313" key="4">
    <source>
        <dbReference type="EMBL" id="VEN58428.1"/>
    </source>
</evidence>
<reference evidence="4 5" key="1">
    <citation type="submission" date="2019-01" db="EMBL/GenBank/DDBJ databases">
        <authorList>
            <person name="Sayadi A."/>
        </authorList>
    </citation>
    <scope>NUCLEOTIDE SEQUENCE [LARGE SCALE GENOMIC DNA]</scope>
</reference>
<dbReference type="InterPro" id="IPR032393">
    <property type="entry name" value="SOAR_STIM1/2"/>
</dbReference>
<dbReference type="OrthoDB" id="9986177at2759"/>
<accession>A0A653DEL8</accession>
<dbReference type="GO" id="GO:0005509">
    <property type="term" value="F:calcium ion binding"/>
    <property type="evidence" value="ECO:0007669"/>
    <property type="project" value="TreeGrafter"/>
</dbReference>
<dbReference type="GO" id="GO:0005246">
    <property type="term" value="F:calcium channel regulator activity"/>
    <property type="evidence" value="ECO:0007669"/>
    <property type="project" value="InterPro"/>
</dbReference>
<dbReference type="GO" id="GO:0005886">
    <property type="term" value="C:plasma membrane"/>
    <property type="evidence" value="ECO:0007669"/>
    <property type="project" value="TreeGrafter"/>
</dbReference>
<dbReference type="Gene3D" id="1.10.287.3550">
    <property type="match status" value="1"/>
</dbReference>
<dbReference type="AlphaFoldDB" id="A0A653DEL8"/>
<dbReference type="PANTHER" id="PTHR15136:SF5">
    <property type="entry name" value="STROMAL INTERACTION MOLECULE HOMOLOG"/>
    <property type="match status" value="1"/>
</dbReference>
<dbReference type="GO" id="GO:0006874">
    <property type="term" value="P:intracellular calcium ion homeostasis"/>
    <property type="evidence" value="ECO:0007669"/>
    <property type="project" value="TreeGrafter"/>
</dbReference>
<feature type="compositionally biased region" description="Polar residues" evidence="2">
    <location>
        <begin position="202"/>
        <end position="267"/>
    </location>
</feature>
<dbReference type="GO" id="GO:0002115">
    <property type="term" value="P:store-operated calcium entry"/>
    <property type="evidence" value="ECO:0007669"/>
    <property type="project" value="TreeGrafter"/>
</dbReference>
<keyword evidence="5" id="KW-1185">Reference proteome</keyword>
<name>A0A653DEL8_CALMS</name>
<dbReference type="Proteomes" id="UP000410492">
    <property type="component" value="Unassembled WGS sequence"/>
</dbReference>
<dbReference type="Pfam" id="PF16533">
    <property type="entry name" value="SOAR"/>
    <property type="match status" value="1"/>
</dbReference>
<protein>
    <recommendedName>
        <fullName evidence="3">STIM1/2 Orai1-activating region domain-containing protein</fullName>
    </recommendedName>
</protein>
<feature type="domain" description="STIM1/2 Orai1-activating region" evidence="3">
    <location>
        <begin position="88"/>
        <end position="131"/>
    </location>
</feature>